<dbReference type="GO" id="GO:0016787">
    <property type="term" value="F:hydrolase activity"/>
    <property type="evidence" value="ECO:0007669"/>
    <property type="project" value="InterPro"/>
</dbReference>
<evidence type="ECO:0000313" key="4">
    <source>
        <dbReference type="Proteomes" id="UP000280307"/>
    </source>
</evidence>
<feature type="domain" description="3-keto-alpha-glucoside-1,2-lyase/3-keto-2-hydroxy-glucal hydratase" evidence="2">
    <location>
        <begin position="79"/>
        <end position="251"/>
    </location>
</feature>
<dbReference type="EMBL" id="RSAS01000290">
    <property type="protein sequence ID" value="RRR74186.1"/>
    <property type="molecule type" value="Genomic_DNA"/>
</dbReference>
<protein>
    <recommendedName>
        <fullName evidence="2">3-keto-alpha-glucoside-1,2-lyase/3-keto-2-hydroxy-glucal hydratase domain-containing protein</fullName>
    </recommendedName>
</protein>
<dbReference type="Proteomes" id="UP000280307">
    <property type="component" value="Unassembled WGS sequence"/>
</dbReference>
<feature type="transmembrane region" description="Helical" evidence="1">
    <location>
        <begin position="12"/>
        <end position="35"/>
    </location>
</feature>
<accession>A0A426U334</accession>
<dbReference type="AlphaFoldDB" id="A0A426U334"/>
<evidence type="ECO:0000313" key="3">
    <source>
        <dbReference type="EMBL" id="RRR74186.1"/>
    </source>
</evidence>
<organism evidence="3 4">
    <name type="scientific">Candidatus Viridilinea halotolerans</name>
    <dbReference type="NCBI Taxonomy" id="2491704"/>
    <lineage>
        <taxon>Bacteria</taxon>
        <taxon>Bacillati</taxon>
        <taxon>Chloroflexota</taxon>
        <taxon>Chloroflexia</taxon>
        <taxon>Chloroflexales</taxon>
        <taxon>Chloroflexineae</taxon>
        <taxon>Oscillochloridaceae</taxon>
        <taxon>Candidatus Viridilinea</taxon>
    </lineage>
</organism>
<comment type="caution">
    <text evidence="3">The sequence shown here is derived from an EMBL/GenBank/DDBJ whole genome shotgun (WGS) entry which is preliminary data.</text>
</comment>
<sequence length="259" mass="28199">MKPNSQRRTTSTLVAGIAGFMLVLLVALGLNLSAFQGQGQAQQDSPLFPMPDYTATPTIAPSPTAQPILVTDVLLQPDLSDASALDAWVFVDVGVVLAEERSVWQIEEGTLLQNRTAAAGNPNTYETMAFLGDPSWADYTVRARFYDQGNGNAGLVVRREGMNFYRLRLLASMYSDTPKLILEKVIEGEATRLASHDAPGYDLHMWHDMSLRVQGSLLTATLDGVVIFEAEDTTLTSGQPGLFTRAMGQIRFSDVVVTN</sequence>
<dbReference type="Pfam" id="PF06439">
    <property type="entry name" value="3keto-disac_hyd"/>
    <property type="match status" value="1"/>
</dbReference>
<proteinExistence type="predicted"/>
<keyword evidence="1" id="KW-0812">Transmembrane</keyword>
<reference evidence="3 4" key="1">
    <citation type="submission" date="2018-12" db="EMBL/GenBank/DDBJ databases">
        <title>Genome Sequence of Candidatus Viridilinea halotolerans isolated from saline sulfide-rich spring.</title>
        <authorList>
            <person name="Grouzdev D.S."/>
            <person name="Burganskaya E.I."/>
            <person name="Krutkina M.S."/>
            <person name="Sukhacheva M.V."/>
            <person name="Gorlenko V.M."/>
        </authorList>
    </citation>
    <scope>NUCLEOTIDE SEQUENCE [LARGE SCALE GENOMIC DNA]</scope>
    <source>
        <strain evidence="3">Chok-6</strain>
    </source>
</reference>
<keyword evidence="1" id="KW-1133">Transmembrane helix</keyword>
<gene>
    <name evidence="3" type="ORF">EI684_07605</name>
</gene>
<dbReference type="InterPro" id="IPR010496">
    <property type="entry name" value="AL/BT2_dom"/>
</dbReference>
<evidence type="ECO:0000256" key="1">
    <source>
        <dbReference type="SAM" id="Phobius"/>
    </source>
</evidence>
<name>A0A426U334_9CHLR</name>
<evidence type="ECO:0000259" key="2">
    <source>
        <dbReference type="Pfam" id="PF06439"/>
    </source>
</evidence>
<dbReference type="Gene3D" id="2.60.120.560">
    <property type="entry name" value="Exo-inulinase, domain 1"/>
    <property type="match status" value="1"/>
</dbReference>
<keyword evidence="1" id="KW-0472">Membrane</keyword>